<dbReference type="InterPro" id="IPR036397">
    <property type="entry name" value="RNaseH_sf"/>
</dbReference>
<keyword evidence="2" id="KW-0175">Coiled coil</keyword>
<dbReference type="SUPFAM" id="SSF46689">
    <property type="entry name" value="Homeodomain-like"/>
    <property type="match status" value="1"/>
</dbReference>
<dbReference type="Pfam" id="PF01527">
    <property type="entry name" value="HTH_Tnp_1"/>
    <property type="match status" value="1"/>
</dbReference>
<gene>
    <name evidence="4" type="ORF">ACFO3I_06690</name>
    <name evidence="5" type="ORF">ACFO3I_08710</name>
</gene>
<reference evidence="5" key="3">
    <citation type="submission" date="2024-09" db="EMBL/GenBank/DDBJ databases">
        <authorList>
            <person name="Sun Q."/>
            <person name="Mori K."/>
        </authorList>
    </citation>
    <scope>NUCLEOTIDE SEQUENCE</scope>
    <source>
        <strain evidence="5">CGMCC 1.15399</strain>
    </source>
</reference>
<dbReference type="Pfam" id="PF13276">
    <property type="entry name" value="HTH_21"/>
    <property type="match status" value="1"/>
</dbReference>
<dbReference type="PANTHER" id="PTHR47515">
    <property type="entry name" value="LOW CALCIUM RESPONSE LOCUS PROTEIN T"/>
    <property type="match status" value="1"/>
</dbReference>
<keyword evidence="6" id="KW-1185">Reference proteome</keyword>
<dbReference type="Gene3D" id="1.10.10.10">
    <property type="entry name" value="Winged helix-like DNA-binding domain superfamily/Winged helix DNA-binding domain"/>
    <property type="match status" value="1"/>
</dbReference>
<evidence type="ECO:0000256" key="1">
    <source>
        <dbReference type="ARBA" id="ARBA00009964"/>
    </source>
</evidence>
<dbReference type="InterPro" id="IPR002514">
    <property type="entry name" value="Transposase_8"/>
</dbReference>
<name>A0ABV9JLG6_9GAMM</name>
<dbReference type="EMBL" id="JBHSGB010000006">
    <property type="protein sequence ID" value="MFC4655093.1"/>
    <property type="molecule type" value="Genomic_DNA"/>
</dbReference>
<accession>A0ABV9JLG6</accession>
<dbReference type="InterPro" id="IPR012337">
    <property type="entry name" value="RNaseH-like_sf"/>
</dbReference>
<dbReference type="PROSITE" id="PS50994">
    <property type="entry name" value="INTEGRASE"/>
    <property type="match status" value="1"/>
</dbReference>
<dbReference type="InterPro" id="IPR001584">
    <property type="entry name" value="Integrase_cat-core"/>
</dbReference>
<evidence type="ECO:0000256" key="2">
    <source>
        <dbReference type="SAM" id="Coils"/>
    </source>
</evidence>
<evidence type="ECO:0000313" key="6">
    <source>
        <dbReference type="Proteomes" id="UP001595962"/>
    </source>
</evidence>
<dbReference type="Pfam" id="PF13683">
    <property type="entry name" value="rve_3"/>
    <property type="match status" value="1"/>
</dbReference>
<feature type="domain" description="Integrase catalytic" evidence="3">
    <location>
        <begin position="192"/>
        <end position="360"/>
    </location>
</feature>
<reference evidence="5" key="1">
    <citation type="journal article" date="2014" name="Int. J. Syst. Evol. Microbiol.">
        <title>Complete genome of a new Firmicutes species belonging to the dominant human colonic microbiota ('Ruminococcus bicirculans') reveals two chromosomes and a selective capacity to utilize plant glucans.</title>
        <authorList>
            <consortium name="NISC Comparative Sequencing Program"/>
            <person name="Wegmann U."/>
            <person name="Louis P."/>
            <person name="Goesmann A."/>
            <person name="Henrissat B."/>
            <person name="Duncan S.H."/>
            <person name="Flint H.J."/>
        </authorList>
    </citation>
    <scope>NUCLEOTIDE SEQUENCE</scope>
    <source>
        <strain evidence="5">CGMCC 1.15399</strain>
    </source>
</reference>
<dbReference type="EMBL" id="JBHSGB010000006">
    <property type="protein sequence ID" value="MFC4654707.1"/>
    <property type="molecule type" value="Genomic_DNA"/>
</dbReference>
<feature type="coiled-coil region" evidence="2">
    <location>
        <begin position="49"/>
        <end position="76"/>
    </location>
</feature>
<dbReference type="NCBIfam" id="NF033516">
    <property type="entry name" value="transpos_IS3"/>
    <property type="match status" value="1"/>
</dbReference>
<sequence length="369" mass="43265">MKKSRFTETQIIKVLKEVEAGRLVKEVCREYGISDATYYNWKAKYGGMEASDVKRLKDLEEENRRLKQMYAELSLDHKILKDIVGKKAVKPAVRRELADYAIQTHAVSLRRACRVVGLSDSVYRYRPDVHRDDALIATLQAVSERYPAYGFSKLLKVMRRQGHLWNHKRIHRVYCELKLNKRRKGKKRLPNRNPAPLAVPATLNQCWSMDFMSDALMCGRRFRTFNVVDDFNREVLAIDVDLSLPAQRVLRVLERIVAWRGLPAKLRMDNGPEFISSTLADWAEQHEIELEFIKPGKPTQNSYVERFNKTYRTEILDMYAFKTLTEVRERTEHWMREYNEERPHDSLGDLTPWEYLAKAEAENSNLGCH</sequence>
<dbReference type="InterPro" id="IPR009057">
    <property type="entry name" value="Homeodomain-like_sf"/>
</dbReference>
<comment type="similarity">
    <text evidence="1">Belongs to the transposase 8 family.</text>
</comment>
<dbReference type="RefSeq" id="WP_377332763.1">
    <property type="nucleotide sequence ID" value="NZ_JBHSGB010000006.1"/>
</dbReference>
<organism evidence="5 6">
    <name type="scientific">Rheinheimera marina</name>
    <dbReference type="NCBI Taxonomy" id="1774958"/>
    <lineage>
        <taxon>Bacteria</taxon>
        <taxon>Pseudomonadati</taxon>
        <taxon>Pseudomonadota</taxon>
        <taxon>Gammaproteobacteria</taxon>
        <taxon>Chromatiales</taxon>
        <taxon>Chromatiaceae</taxon>
        <taxon>Rheinheimera</taxon>
    </lineage>
</organism>
<dbReference type="InterPro" id="IPR025948">
    <property type="entry name" value="HTH-like_dom"/>
</dbReference>
<dbReference type="PANTHER" id="PTHR47515:SF2">
    <property type="entry name" value="INTEGRASE CORE DOMAIN PROTEIN"/>
    <property type="match status" value="1"/>
</dbReference>
<proteinExistence type="inferred from homology"/>
<dbReference type="InterPro" id="IPR048020">
    <property type="entry name" value="Transpos_IS3"/>
</dbReference>
<dbReference type="InterPro" id="IPR036388">
    <property type="entry name" value="WH-like_DNA-bd_sf"/>
</dbReference>
<evidence type="ECO:0000313" key="4">
    <source>
        <dbReference type="EMBL" id="MFC4654707.1"/>
    </source>
</evidence>
<dbReference type="Gene3D" id="3.30.420.10">
    <property type="entry name" value="Ribonuclease H-like superfamily/Ribonuclease H"/>
    <property type="match status" value="1"/>
</dbReference>
<evidence type="ECO:0000259" key="3">
    <source>
        <dbReference type="PROSITE" id="PS50994"/>
    </source>
</evidence>
<evidence type="ECO:0000313" key="5">
    <source>
        <dbReference type="EMBL" id="MFC4655093.1"/>
    </source>
</evidence>
<protein>
    <submittedName>
        <fullName evidence="5">IS3 family transposase</fullName>
    </submittedName>
</protein>
<reference evidence="6" key="2">
    <citation type="journal article" date="2019" name="Int. J. Syst. Evol. Microbiol.">
        <title>The Global Catalogue of Microorganisms (GCM) 10K type strain sequencing project: providing services to taxonomists for standard genome sequencing and annotation.</title>
        <authorList>
            <consortium name="The Broad Institute Genomics Platform"/>
            <consortium name="The Broad Institute Genome Sequencing Center for Infectious Disease"/>
            <person name="Wu L."/>
            <person name="Ma J."/>
        </authorList>
    </citation>
    <scope>NUCLEOTIDE SEQUENCE [LARGE SCALE GENOMIC DNA]</scope>
    <source>
        <strain evidence="6">DT28</strain>
    </source>
</reference>
<comment type="caution">
    <text evidence="5">The sequence shown here is derived from an EMBL/GenBank/DDBJ whole genome shotgun (WGS) entry which is preliminary data.</text>
</comment>
<dbReference type="SUPFAM" id="SSF53098">
    <property type="entry name" value="Ribonuclease H-like"/>
    <property type="match status" value="1"/>
</dbReference>
<dbReference type="Proteomes" id="UP001595962">
    <property type="component" value="Unassembled WGS sequence"/>
</dbReference>